<evidence type="ECO:0000256" key="4">
    <source>
        <dbReference type="ARBA" id="ARBA00012622"/>
    </source>
</evidence>
<organism evidence="18 19">
    <name type="scientific">Candidatus Falkowbacteria bacterium RIFOXYA2_FULL_47_9</name>
    <dbReference type="NCBI Taxonomy" id="1797995"/>
    <lineage>
        <taxon>Bacteria</taxon>
        <taxon>Candidatus Falkowiibacteriota</taxon>
    </lineage>
</organism>
<evidence type="ECO:0000256" key="7">
    <source>
        <dbReference type="ARBA" id="ARBA00022694"/>
    </source>
</evidence>
<evidence type="ECO:0000256" key="12">
    <source>
        <dbReference type="ARBA" id="ARBA00023014"/>
    </source>
</evidence>
<dbReference type="EC" id="1.17.99.6" evidence="4 17"/>
<comment type="similarity">
    <text evidence="3 17">Belongs to the QueH family.</text>
</comment>
<dbReference type="GO" id="GO:0046872">
    <property type="term" value="F:metal ion binding"/>
    <property type="evidence" value="ECO:0007669"/>
    <property type="project" value="UniProtKB-KW"/>
</dbReference>
<keyword evidence="11 17" id="KW-0408">Iron</keyword>
<reference evidence="18 19" key="1">
    <citation type="journal article" date="2016" name="Nat. Commun.">
        <title>Thousands of microbial genomes shed light on interconnected biogeochemical processes in an aquifer system.</title>
        <authorList>
            <person name="Anantharaman K."/>
            <person name="Brown C.T."/>
            <person name="Hug L.A."/>
            <person name="Sharon I."/>
            <person name="Castelle C.J."/>
            <person name="Probst A.J."/>
            <person name="Thomas B.C."/>
            <person name="Singh A."/>
            <person name="Wilkins M.J."/>
            <person name="Karaoz U."/>
            <person name="Brodie E.L."/>
            <person name="Williams K.H."/>
            <person name="Hubbard S.S."/>
            <person name="Banfield J.F."/>
        </authorList>
    </citation>
    <scope>NUCLEOTIDE SEQUENCE [LARGE SCALE GENOMIC DNA]</scope>
</reference>
<feature type="binding site" evidence="17">
    <location>
        <position position="92"/>
    </location>
    <ligand>
        <name>[4Fe-4S] cluster</name>
        <dbReference type="ChEBI" id="CHEBI:49883"/>
    </ligand>
</feature>
<evidence type="ECO:0000256" key="15">
    <source>
        <dbReference type="ARBA" id="ARBA00031446"/>
    </source>
</evidence>
<gene>
    <name evidence="17" type="primary">queH</name>
    <name evidence="18" type="ORF">A2242_03545</name>
</gene>
<comment type="function">
    <text evidence="1 17">Catalyzes the conversion of epoxyqueuosine (oQ) to queuosine (Q), which is a hypermodified base found in the wobble positions of tRNA(Asp), tRNA(Asn), tRNA(His) and tRNA(Tyr).</text>
</comment>
<dbReference type="HAMAP" id="MF_02089">
    <property type="entry name" value="QueH"/>
    <property type="match status" value="1"/>
</dbReference>
<keyword evidence="13 17" id="KW-1015">Disulfide bond</keyword>
<evidence type="ECO:0000256" key="11">
    <source>
        <dbReference type="ARBA" id="ARBA00023004"/>
    </source>
</evidence>
<evidence type="ECO:0000256" key="1">
    <source>
        <dbReference type="ARBA" id="ARBA00002268"/>
    </source>
</evidence>
<keyword evidence="9 17" id="KW-0671">Queuosine biosynthesis</keyword>
<comment type="catalytic activity">
    <reaction evidence="16 17">
        <text>epoxyqueuosine(34) in tRNA + AH2 = queuosine(34) in tRNA + A + H2O</text>
        <dbReference type="Rhea" id="RHEA:32159"/>
        <dbReference type="Rhea" id="RHEA-COMP:18571"/>
        <dbReference type="Rhea" id="RHEA-COMP:18582"/>
        <dbReference type="ChEBI" id="CHEBI:13193"/>
        <dbReference type="ChEBI" id="CHEBI:15377"/>
        <dbReference type="ChEBI" id="CHEBI:17499"/>
        <dbReference type="ChEBI" id="CHEBI:194431"/>
        <dbReference type="ChEBI" id="CHEBI:194443"/>
        <dbReference type="EC" id="1.17.99.6"/>
    </reaction>
</comment>
<dbReference type="PANTHER" id="PTHR36701:SF1">
    <property type="entry name" value="EPOXYQUEUOSINE REDUCTASE QUEH"/>
    <property type="match status" value="1"/>
</dbReference>
<keyword evidence="14 17" id="KW-0676">Redox-active center</keyword>
<evidence type="ECO:0000256" key="9">
    <source>
        <dbReference type="ARBA" id="ARBA00022785"/>
    </source>
</evidence>
<dbReference type="EMBL" id="MFGC01000048">
    <property type="protein sequence ID" value="OGF26469.1"/>
    <property type="molecule type" value="Genomic_DNA"/>
</dbReference>
<evidence type="ECO:0000256" key="5">
    <source>
        <dbReference type="ARBA" id="ARBA00016895"/>
    </source>
</evidence>
<feature type="binding site" evidence="17">
    <location>
        <position position="12"/>
    </location>
    <ligand>
        <name>[4Fe-4S] cluster</name>
        <dbReference type="ChEBI" id="CHEBI:49883"/>
    </ligand>
</feature>
<keyword evidence="7 17" id="KW-0819">tRNA processing</keyword>
<dbReference type="Proteomes" id="UP000178925">
    <property type="component" value="Unassembled WGS sequence"/>
</dbReference>
<evidence type="ECO:0000256" key="8">
    <source>
        <dbReference type="ARBA" id="ARBA00022723"/>
    </source>
</evidence>
<keyword evidence="6 17" id="KW-0004">4Fe-4S</keyword>
<dbReference type="AlphaFoldDB" id="A0A1F5SII6"/>
<evidence type="ECO:0000256" key="6">
    <source>
        <dbReference type="ARBA" id="ARBA00022485"/>
    </source>
</evidence>
<sequence>MPKQKLLLNVCCIGCGVSVCKKLSSDYDVTLFFYNPNIFPADEYERRLAETRRVAKSMSLELIAGAYEHTMWRTAVQGLESELEGGARCPVCFRLRLEKTASLAAEKGFDIFASTLTVSPHKDARVINDIGLQLGKTYGVAYLASDFKKQGGFQESCKLSKELNLYRQDYCGCEFSLHERQLRKKYA</sequence>
<dbReference type="GO" id="GO:0008616">
    <property type="term" value="P:tRNA queuosine(34) biosynthetic process"/>
    <property type="evidence" value="ECO:0007669"/>
    <property type="project" value="UniProtKB-UniRule"/>
</dbReference>
<comment type="pathway">
    <text evidence="2 17">tRNA modification; tRNA-queuosine biosynthesis.</text>
</comment>
<evidence type="ECO:0000313" key="18">
    <source>
        <dbReference type="EMBL" id="OGF26469.1"/>
    </source>
</evidence>
<dbReference type="InterPro" id="IPR003828">
    <property type="entry name" value="QueH"/>
</dbReference>
<evidence type="ECO:0000256" key="3">
    <source>
        <dbReference type="ARBA" id="ARBA00008207"/>
    </source>
</evidence>
<protein>
    <recommendedName>
        <fullName evidence="5 17">Epoxyqueuosine reductase QueH</fullName>
        <ecNumber evidence="4 17">1.17.99.6</ecNumber>
    </recommendedName>
    <alternativeName>
        <fullName evidence="15 17">Queuosine biosynthesis protein QueH</fullName>
    </alternativeName>
</protein>
<keyword evidence="12 17" id="KW-0411">Iron-sulfur</keyword>
<feature type="binding site" evidence="17">
    <location>
        <position position="89"/>
    </location>
    <ligand>
        <name>[4Fe-4S] cluster</name>
        <dbReference type="ChEBI" id="CHEBI:49883"/>
    </ligand>
</feature>
<evidence type="ECO:0000256" key="14">
    <source>
        <dbReference type="ARBA" id="ARBA00023284"/>
    </source>
</evidence>
<evidence type="ECO:0000256" key="16">
    <source>
        <dbReference type="ARBA" id="ARBA00047415"/>
    </source>
</evidence>
<keyword evidence="8 17" id="KW-0479">Metal-binding</keyword>
<dbReference type="GO" id="GO:0052693">
    <property type="term" value="F:epoxyqueuosine reductase activity"/>
    <property type="evidence" value="ECO:0007669"/>
    <property type="project" value="UniProtKB-UniRule"/>
</dbReference>
<evidence type="ECO:0000256" key="13">
    <source>
        <dbReference type="ARBA" id="ARBA00023157"/>
    </source>
</evidence>
<dbReference type="Pfam" id="PF02677">
    <property type="entry name" value="QueH"/>
    <property type="match status" value="1"/>
</dbReference>
<dbReference type="STRING" id="1797995.A2242_03545"/>
<feature type="disulfide bond" description="Redox-active" evidence="17">
    <location>
        <begin position="171"/>
        <end position="173"/>
    </location>
</feature>
<name>A0A1F5SII6_9BACT</name>
<evidence type="ECO:0000256" key="2">
    <source>
        <dbReference type="ARBA" id="ARBA00004691"/>
    </source>
</evidence>
<evidence type="ECO:0000256" key="17">
    <source>
        <dbReference type="HAMAP-Rule" id="MF_02089"/>
    </source>
</evidence>
<proteinExistence type="inferred from homology"/>
<keyword evidence="10 17" id="KW-0560">Oxidoreductase</keyword>
<dbReference type="GO" id="GO:0051539">
    <property type="term" value="F:4 iron, 4 sulfur cluster binding"/>
    <property type="evidence" value="ECO:0007669"/>
    <property type="project" value="UniProtKB-UniRule"/>
</dbReference>
<dbReference type="UniPathway" id="UPA00392"/>
<dbReference type="PANTHER" id="PTHR36701">
    <property type="entry name" value="EPOXYQUEUOSINE REDUCTASE QUEH"/>
    <property type="match status" value="1"/>
</dbReference>
<accession>A0A1F5SII6</accession>
<comment type="caution">
    <text evidence="18">The sequence shown here is derived from an EMBL/GenBank/DDBJ whole genome shotgun (WGS) entry which is preliminary data.</text>
</comment>
<evidence type="ECO:0000256" key="10">
    <source>
        <dbReference type="ARBA" id="ARBA00023002"/>
    </source>
</evidence>
<evidence type="ECO:0000313" key="19">
    <source>
        <dbReference type="Proteomes" id="UP000178925"/>
    </source>
</evidence>
<feature type="binding site" evidence="17">
    <location>
        <position position="11"/>
    </location>
    <ligand>
        <name>[4Fe-4S] cluster</name>
        <dbReference type="ChEBI" id="CHEBI:49883"/>
    </ligand>
</feature>